<evidence type="ECO:0000313" key="8">
    <source>
        <dbReference type="Proteomes" id="UP000327013"/>
    </source>
</evidence>
<comment type="caution">
    <text evidence="7">The sequence shown here is derived from an EMBL/GenBank/DDBJ whole genome shotgun (WGS) entry which is preliminary data.</text>
</comment>
<organism evidence="7 8">
    <name type="scientific">Carpinus fangiana</name>
    <dbReference type="NCBI Taxonomy" id="176857"/>
    <lineage>
        <taxon>Eukaryota</taxon>
        <taxon>Viridiplantae</taxon>
        <taxon>Streptophyta</taxon>
        <taxon>Embryophyta</taxon>
        <taxon>Tracheophyta</taxon>
        <taxon>Spermatophyta</taxon>
        <taxon>Magnoliopsida</taxon>
        <taxon>eudicotyledons</taxon>
        <taxon>Gunneridae</taxon>
        <taxon>Pentapetalae</taxon>
        <taxon>rosids</taxon>
        <taxon>fabids</taxon>
        <taxon>Fagales</taxon>
        <taxon>Betulaceae</taxon>
        <taxon>Carpinus</taxon>
    </lineage>
</organism>
<dbReference type="AlphaFoldDB" id="A0A5N6L6I5"/>
<evidence type="ECO:0000256" key="5">
    <source>
        <dbReference type="SAM" id="Phobius"/>
    </source>
</evidence>
<keyword evidence="8" id="KW-1185">Reference proteome</keyword>
<comment type="subcellular location">
    <subcellularLocation>
        <location evidence="1">Membrane</location>
        <topology evidence="1">Single-pass membrane protein</topology>
    </subcellularLocation>
</comment>
<feature type="domain" description="Late embryogenesis abundant protein LEA-2 subgroup" evidence="6">
    <location>
        <begin position="74"/>
        <end position="171"/>
    </location>
</feature>
<keyword evidence="3 5" id="KW-1133">Transmembrane helix</keyword>
<evidence type="ECO:0000259" key="6">
    <source>
        <dbReference type="Pfam" id="PF03168"/>
    </source>
</evidence>
<gene>
    <name evidence="7" type="ORF">FH972_027185</name>
</gene>
<reference evidence="7 8" key="1">
    <citation type="submission" date="2019-06" db="EMBL/GenBank/DDBJ databases">
        <title>A chromosomal-level reference genome of Carpinus fangiana (Coryloideae, Betulaceae).</title>
        <authorList>
            <person name="Yang X."/>
            <person name="Wang Z."/>
            <person name="Zhang L."/>
            <person name="Hao G."/>
            <person name="Liu J."/>
            <person name="Yang Y."/>
        </authorList>
    </citation>
    <scope>NUCLEOTIDE SEQUENCE [LARGE SCALE GENOMIC DNA]</scope>
    <source>
        <strain evidence="7">Cfa_2016G</strain>
        <tissue evidence="7">Leaf</tissue>
    </source>
</reference>
<evidence type="ECO:0000256" key="4">
    <source>
        <dbReference type="ARBA" id="ARBA00023136"/>
    </source>
</evidence>
<evidence type="ECO:0000313" key="7">
    <source>
        <dbReference type="EMBL" id="KAC2699779.1"/>
    </source>
</evidence>
<accession>A0A5N6L6I5</accession>
<keyword evidence="4 5" id="KW-0472">Membrane</keyword>
<evidence type="ECO:0000256" key="1">
    <source>
        <dbReference type="ARBA" id="ARBA00004167"/>
    </source>
</evidence>
<name>A0A5N6L6I5_9ROSI</name>
<dbReference type="OrthoDB" id="669838at2759"/>
<dbReference type="Proteomes" id="UP000327013">
    <property type="component" value="Unassembled WGS sequence"/>
</dbReference>
<dbReference type="InterPro" id="IPR044839">
    <property type="entry name" value="NDR1-like"/>
</dbReference>
<sequence length="285" mass="31812">MHNPGGAAGRPGHSKLLRCIAVVLLTLIVLVGLAVLIIWLAVRPRQLVYTVEDGSIRSFNLANNRLNASFDFVIRSYNPNSKVSVYYDSIEASTSYQDQIVAYSVVDPFFQPHRNVTRLELKLAAQSVALVGSTARDLRSDKSAGEIELTVLLKAKIRFKLGTWKSKHRTLRPSLSSPWNSNRASERARDHSLCRRDHHVLIFDPALRSISNKSISKLFFDSGVPIYNRVIIFLNLALMASLRRGRACIRNASVLENQATAQNLAVLNVAIELGCDFLGCWWRGV</sequence>
<feature type="transmembrane region" description="Helical" evidence="5">
    <location>
        <begin position="20"/>
        <end position="42"/>
    </location>
</feature>
<evidence type="ECO:0000256" key="2">
    <source>
        <dbReference type="ARBA" id="ARBA00022692"/>
    </source>
</evidence>
<dbReference type="GO" id="GO:0098542">
    <property type="term" value="P:defense response to other organism"/>
    <property type="evidence" value="ECO:0007669"/>
    <property type="project" value="InterPro"/>
</dbReference>
<dbReference type="Pfam" id="PF03168">
    <property type="entry name" value="LEA_2"/>
    <property type="match status" value="1"/>
</dbReference>
<dbReference type="InterPro" id="IPR004864">
    <property type="entry name" value="LEA_2"/>
</dbReference>
<protein>
    <recommendedName>
        <fullName evidence="6">Late embryogenesis abundant protein LEA-2 subgroup domain-containing protein</fullName>
    </recommendedName>
</protein>
<evidence type="ECO:0000256" key="3">
    <source>
        <dbReference type="ARBA" id="ARBA00022989"/>
    </source>
</evidence>
<proteinExistence type="predicted"/>
<keyword evidence="2 5" id="KW-0812">Transmembrane</keyword>
<dbReference type="EMBL" id="VIBQ01000726">
    <property type="protein sequence ID" value="KAC2699779.1"/>
    <property type="molecule type" value="Genomic_DNA"/>
</dbReference>
<dbReference type="PANTHER" id="PTHR31234">
    <property type="entry name" value="LATE EMBRYOGENESIS ABUNDANT (LEA) HYDROXYPROLINE-RICH GLYCOPROTEIN FAMILY"/>
    <property type="match status" value="1"/>
</dbReference>
<dbReference type="PANTHER" id="PTHR31234:SF39">
    <property type="entry name" value="HARPIN-INDUCED PROTEIN 1 CONTAINING PROTEIN, EXPRESSED"/>
    <property type="match status" value="1"/>
</dbReference>
<dbReference type="GO" id="GO:0005886">
    <property type="term" value="C:plasma membrane"/>
    <property type="evidence" value="ECO:0007669"/>
    <property type="project" value="TreeGrafter"/>
</dbReference>